<dbReference type="Gene3D" id="1.25.10.90">
    <property type="match status" value="1"/>
</dbReference>
<dbReference type="CDD" id="cd06561">
    <property type="entry name" value="AlkD_like"/>
    <property type="match status" value="1"/>
</dbReference>
<dbReference type="SUPFAM" id="SSF48371">
    <property type="entry name" value="ARM repeat"/>
    <property type="match status" value="1"/>
</dbReference>
<dbReference type="Pfam" id="PF08713">
    <property type="entry name" value="DNA_alkylation"/>
    <property type="match status" value="1"/>
</dbReference>
<dbReference type="PANTHER" id="PTHR34070">
    <property type="entry name" value="ARMADILLO-TYPE FOLD"/>
    <property type="match status" value="1"/>
</dbReference>
<reference evidence="1" key="1">
    <citation type="journal article" date="2015" name="Nature">
        <title>Complex archaea that bridge the gap between prokaryotes and eukaryotes.</title>
        <authorList>
            <person name="Spang A."/>
            <person name="Saw J.H."/>
            <person name="Jorgensen S.L."/>
            <person name="Zaremba-Niedzwiedzka K."/>
            <person name="Martijn J."/>
            <person name="Lind A.E."/>
            <person name="van Eijk R."/>
            <person name="Schleper C."/>
            <person name="Guy L."/>
            <person name="Ettema T.J."/>
        </authorList>
    </citation>
    <scope>NUCLEOTIDE SEQUENCE</scope>
</reference>
<organism evidence="1">
    <name type="scientific">marine sediment metagenome</name>
    <dbReference type="NCBI Taxonomy" id="412755"/>
    <lineage>
        <taxon>unclassified sequences</taxon>
        <taxon>metagenomes</taxon>
        <taxon>ecological metagenomes</taxon>
    </lineage>
</organism>
<dbReference type="EMBL" id="LAZR01045138">
    <property type="protein sequence ID" value="KKK99593.1"/>
    <property type="molecule type" value="Genomic_DNA"/>
</dbReference>
<dbReference type="PANTHER" id="PTHR34070:SF1">
    <property type="entry name" value="DNA ALKYLATION REPAIR PROTEIN"/>
    <property type="match status" value="1"/>
</dbReference>
<dbReference type="InterPro" id="IPR016024">
    <property type="entry name" value="ARM-type_fold"/>
</dbReference>
<accession>A0A0F9A0E3</accession>
<dbReference type="InterPro" id="IPR014825">
    <property type="entry name" value="DNA_alkylation"/>
</dbReference>
<gene>
    <name evidence="1" type="ORF">LCGC14_2631210</name>
</gene>
<dbReference type="AlphaFoldDB" id="A0A0F9A0E3"/>
<evidence type="ECO:0000313" key="1">
    <source>
        <dbReference type="EMBL" id="KKK99593.1"/>
    </source>
</evidence>
<protein>
    <recommendedName>
        <fullName evidence="2">DNA alkylation repair enzyme</fullName>
    </recommendedName>
</protein>
<proteinExistence type="predicted"/>
<sequence length="239" mass="28340">MSGEDKIIQDIRKELRKNVDEQYRQSIQRFFKEEIKLLGVKTPIFKKITQKYFSAVQDRPKQEIFGLCEKLLESGFMEELGVAFDWAFRLRDKFEKRDFAILELWLKKYVTSWAACDSLCCRALGHFIYKFPEYFPKVKKWAVSKNRWVRRASAVVLIYSIEKKKSLAPVFEIADILLLDKDDMVQKGYGWMLKVASNHEPKKIFEYVMRNKKEMPRTALRYAIEKLSPDLRKQAMAKG</sequence>
<comment type="caution">
    <text evidence="1">The sequence shown here is derived from an EMBL/GenBank/DDBJ whole genome shotgun (WGS) entry which is preliminary data.</text>
</comment>
<evidence type="ECO:0008006" key="2">
    <source>
        <dbReference type="Google" id="ProtNLM"/>
    </source>
</evidence>
<name>A0A0F9A0E3_9ZZZZ</name>